<reference evidence="2 3" key="1">
    <citation type="submission" date="2024-09" db="EMBL/GenBank/DDBJ databases">
        <title>Chromosome-scale assembly of Riccia sorocarpa.</title>
        <authorList>
            <person name="Paukszto L."/>
        </authorList>
    </citation>
    <scope>NUCLEOTIDE SEQUENCE [LARGE SCALE GENOMIC DNA]</scope>
    <source>
        <strain evidence="2">LP-2024</strain>
        <tissue evidence="2">Aerial parts of the thallus</tissue>
    </source>
</reference>
<dbReference type="EMBL" id="JBJQOH010000006">
    <property type="protein sequence ID" value="KAL3683986.1"/>
    <property type="molecule type" value="Genomic_DNA"/>
</dbReference>
<keyword evidence="1" id="KW-1133">Transmembrane helix</keyword>
<dbReference type="Pfam" id="PF03140">
    <property type="entry name" value="DUF247"/>
    <property type="match status" value="1"/>
</dbReference>
<evidence type="ECO:0000313" key="2">
    <source>
        <dbReference type="EMBL" id="KAL3683986.1"/>
    </source>
</evidence>
<dbReference type="Proteomes" id="UP001633002">
    <property type="component" value="Unassembled WGS sequence"/>
</dbReference>
<comment type="caution">
    <text evidence="2">The sequence shown here is derived from an EMBL/GenBank/DDBJ whole genome shotgun (WGS) entry which is preliminary data.</text>
</comment>
<name>A0ABD3GZJ4_9MARC</name>
<gene>
    <name evidence="2" type="ORF">R1sor_002008</name>
</gene>
<evidence type="ECO:0000313" key="3">
    <source>
        <dbReference type="Proteomes" id="UP001633002"/>
    </source>
</evidence>
<dbReference type="PANTHER" id="PTHR31170:SF25">
    <property type="entry name" value="BNAA09G04570D PROTEIN"/>
    <property type="match status" value="1"/>
</dbReference>
<dbReference type="PANTHER" id="PTHR31170">
    <property type="entry name" value="BNAC04G53230D PROTEIN"/>
    <property type="match status" value="1"/>
</dbReference>
<proteinExistence type="predicted"/>
<keyword evidence="1" id="KW-0472">Membrane</keyword>
<evidence type="ECO:0000256" key="1">
    <source>
        <dbReference type="SAM" id="Phobius"/>
    </source>
</evidence>
<dbReference type="AlphaFoldDB" id="A0ABD3GZJ4"/>
<keyword evidence="3" id="KW-1185">Reference proteome</keyword>
<keyword evidence="1" id="KW-0812">Transmembrane</keyword>
<feature type="transmembrane region" description="Helical" evidence="1">
    <location>
        <begin position="580"/>
        <end position="604"/>
    </location>
</feature>
<sequence length="609" mass="68681">MGGRAGGGGVARERALVRVEGVAGAGAGSEHGRTGVVWVRAERAGGSGLYRLESCISPMWIRSTPASNTVVSPSDEHSRLHSPETEQLLLDHKATATSNSTACPSDEHPRVHSLEIEELLLEHKAAQTSNATASSSSDDSWVHSLDLNKLLVEHKAKVESTRRGDPSVSRVPSFIRNLKPHIYDPDFLPMGLYNRNFKGMSLSDHLKLEVLSCFLEPLKIDQDEWTTLCKELAAKPSTSDTPDLEYFYENDGTYSFLTPASVQSILVIDAFFIVAFFIWLIETETEAEGKWVSDERPPFIRHIFQIFYRGNVKNSDHIIARDIWWLWECQIPLFLVKNVWEKVASVAKIDSFDIDDIIKTSVKASMLYSGLLSEAFDPTVQDTKFDTCDHLLACLHTALSQICSDPISEKKPHNARRISLPSATRLAKSGIHFRGVAGAVFGEVRLVKSFFHLSITLYLPMIVVKDFTEKLLLNMCVYESVKRKRQGVHAWVLLMDELINTEEDVELLMEGKDPVIKRNALGDNKRVVDIFTNLLEGFTFEMGKESEHMYYVRDELIIWYSNWWRRAVVSLLRRFRLEPWLLLSLLAAIALLVLASLQTVYTILGLNKS</sequence>
<protein>
    <submittedName>
        <fullName evidence="2">Uncharacterized protein</fullName>
    </submittedName>
</protein>
<feature type="transmembrane region" description="Helical" evidence="1">
    <location>
        <begin position="260"/>
        <end position="281"/>
    </location>
</feature>
<organism evidence="2 3">
    <name type="scientific">Riccia sorocarpa</name>
    <dbReference type="NCBI Taxonomy" id="122646"/>
    <lineage>
        <taxon>Eukaryota</taxon>
        <taxon>Viridiplantae</taxon>
        <taxon>Streptophyta</taxon>
        <taxon>Embryophyta</taxon>
        <taxon>Marchantiophyta</taxon>
        <taxon>Marchantiopsida</taxon>
        <taxon>Marchantiidae</taxon>
        <taxon>Marchantiales</taxon>
        <taxon>Ricciaceae</taxon>
        <taxon>Riccia</taxon>
    </lineage>
</organism>
<accession>A0ABD3GZJ4</accession>
<dbReference type="InterPro" id="IPR004158">
    <property type="entry name" value="DUF247_pln"/>
</dbReference>